<comment type="similarity">
    <text evidence="1">Belongs to the leucine-binding protein family.</text>
</comment>
<evidence type="ECO:0000256" key="3">
    <source>
        <dbReference type="SAM" id="MobiDB-lite"/>
    </source>
</evidence>
<gene>
    <name evidence="5" type="ORF">GCM10009836_52790</name>
</gene>
<feature type="region of interest" description="Disordered" evidence="3">
    <location>
        <begin position="18"/>
        <end position="46"/>
    </location>
</feature>
<dbReference type="EMBL" id="BAAAQK010000021">
    <property type="protein sequence ID" value="GAA1865861.1"/>
    <property type="molecule type" value="Genomic_DNA"/>
</dbReference>
<dbReference type="Proteomes" id="UP001500449">
    <property type="component" value="Unassembled WGS sequence"/>
</dbReference>
<evidence type="ECO:0000256" key="1">
    <source>
        <dbReference type="ARBA" id="ARBA00010062"/>
    </source>
</evidence>
<feature type="region of interest" description="Disordered" evidence="3">
    <location>
        <begin position="395"/>
        <end position="414"/>
    </location>
</feature>
<evidence type="ECO:0000313" key="5">
    <source>
        <dbReference type="EMBL" id="GAA1865861.1"/>
    </source>
</evidence>
<evidence type="ECO:0000256" key="2">
    <source>
        <dbReference type="ARBA" id="ARBA00022729"/>
    </source>
</evidence>
<reference evidence="5 6" key="1">
    <citation type="journal article" date="2019" name="Int. J. Syst. Evol. Microbiol.">
        <title>The Global Catalogue of Microorganisms (GCM) 10K type strain sequencing project: providing services to taxonomists for standard genome sequencing and annotation.</title>
        <authorList>
            <consortium name="The Broad Institute Genomics Platform"/>
            <consortium name="The Broad Institute Genome Sequencing Center for Infectious Disease"/>
            <person name="Wu L."/>
            <person name="Ma J."/>
        </authorList>
    </citation>
    <scope>NUCLEOTIDE SEQUENCE [LARGE SCALE GENOMIC DNA]</scope>
    <source>
        <strain evidence="5 6">JCM 16009</strain>
    </source>
</reference>
<name>A0ABN2NEK5_9PSEU</name>
<feature type="compositionally biased region" description="Low complexity" evidence="3">
    <location>
        <begin position="31"/>
        <end position="42"/>
    </location>
</feature>
<dbReference type="Pfam" id="PF13458">
    <property type="entry name" value="Peripla_BP_6"/>
    <property type="match status" value="1"/>
</dbReference>
<dbReference type="InterPro" id="IPR028082">
    <property type="entry name" value="Peripla_BP_I"/>
</dbReference>
<evidence type="ECO:0000313" key="6">
    <source>
        <dbReference type="Proteomes" id="UP001500449"/>
    </source>
</evidence>
<sequence length="414" mass="42242">MGVSLAALLAVSAACGSGGSGGTPGTGTGGATSAATTPGNAADNTKSPVTIGFQNLEGGAISLPEIRNGFDAGVKYINEQLGGINGHPLKSINCKTDSTPESSVNCANQFVEQKAVLVAQGADFGADAALPVLKSAKLATIGAFPLTPGMDTAVGDAFFMQGSSEEGYAANLVQLKKLGGTKVAVVMVDAPASHQSYDKIIGPAAAKLGLTAKVFYVPAQSDWSVQAATVLAWGPDALSTYVAADGLAAIPAFRSAGFTGYITAGSNVEIVPQLDSSVLNKVLFSAPYYLPEFANIPAAVQPDIDAFTKYTAGLPAGGSVTQRQTGFYTVLMAAQALRDFSAKSDTLTAESVRTAMSTWKGDREPFRTNGWDCAKPTWPGTTACASGNVYATPGADKKLAPLPDQPVDISSVKP</sequence>
<evidence type="ECO:0000259" key="4">
    <source>
        <dbReference type="Pfam" id="PF13458"/>
    </source>
</evidence>
<protein>
    <recommendedName>
        <fullName evidence="4">Leucine-binding protein domain-containing protein</fullName>
    </recommendedName>
</protein>
<accession>A0ABN2NEK5</accession>
<dbReference type="InterPro" id="IPR028081">
    <property type="entry name" value="Leu-bd"/>
</dbReference>
<dbReference type="Gene3D" id="3.40.50.2300">
    <property type="match status" value="2"/>
</dbReference>
<feature type="domain" description="Leucine-binding protein" evidence="4">
    <location>
        <begin position="59"/>
        <end position="372"/>
    </location>
</feature>
<organism evidence="5 6">
    <name type="scientific">Pseudonocardia ailaonensis</name>
    <dbReference type="NCBI Taxonomy" id="367279"/>
    <lineage>
        <taxon>Bacteria</taxon>
        <taxon>Bacillati</taxon>
        <taxon>Actinomycetota</taxon>
        <taxon>Actinomycetes</taxon>
        <taxon>Pseudonocardiales</taxon>
        <taxon>Pseudonocardiaceae</taxon>
        <taxon>Pseudonocardia</taxon>
    </lineage>
</organism>
<comment type="caution">
    <text evidence="5">The sequence shown here is derived from an EMBL/GenBank/DDBJ whole genome shotgun (WGS) entry which is preliminary data.</text>
</comment>
<proteinExistence type="inferred from homology"/>
<keyword evidence="2" id="KW-0732">Signal</keyword>
<keyword evidence="6" id="KW-1185">Reference proteome</keyword>
<feature type="compositionally biased region" description="Gly residues" evidence="3">
    <location>
        <begin position="18"/>
        <end position="30"/>
    </location>
</feature>
<dbReference type="SUPFAM" id="SSF53822">
    <property type="entry name" value="Periplasmic binding protein-like I"/>
    <property type="match status" value="1"/>
</dbReference>